<dbReference type="Proteomes" id="UP000430146">
    <property type="component" value="Unassembled WGS sequence"/>
</dbReference>
<protein>
    <submittedName>
        <fullName evidence="2">Uncharacterized protein</fullName>
    </submittedName>
</protein>
<proteinExistence type="predicted"/>
<name>A0A5S9R5L4_MYCVN</name>
<reference evidence="2 3" key="1">
    <citation type="submission" date="2019-11" db="EMBL/GenBank/DDBJ databases">
        <authorList>
            <person name="Holert J."/>
        </authorList>
    </citation>
    <scope>NUCLEOTIDE SEQUENCE [LARGE SCALE GENOMIC DNA]</scope>
    <source>
        <strain evidence="2">BC8_1</strain>
    </source>
</reference>
<evidence type="ECO:0000313" key="3">
    <source>
        <dbReference type="Proteomes" id="UP000430146"/>
    </source>
</evidence>
<gene>
    <name evidence="2" type="ORF">AELLOGFF_05727</name>
</gene>
<accession>A0A5S9R5L4</accession>
<organism evidence="2 3">
    <name type="scientific">Mycolicibacterium vanbaalenii</name>
    <name type="common">Mycobacterium vanbaalenii</name>
    <dbReference type="NCBI Taxonomy" id="110539"/>
    <lineage>
        <taxon>Bacteria</taxon>
        <taxon>Bacillati</taxon>
        <taxon>Actinomycetota</taxon>
        <taxon>Actinomycetes</taxon>
        <taxon>Mycobacteriales</taxon>
        <taxon>Mycobacteriaceae</taxon>
        <taxon>Mycolicibacterium</taxon>
    </lineage>
</organism>
<evidence type="ECO:0000313" key="2">
    <source>
        <dbReference type="EMBL" id="CAA0130397.1"/>
    </source>
</evidence>
<evidence type="ECO:0000256" key="1">
    <source>
        <dbReference type="SAM" id="MobiDB-lite"/>
    </source>
</evidence>
<feature type="region of interest" description="Disordered" evidence="1">
    <location>
        <begin position="63"/>
        <end position="93"/>
    </location>
</feature>
<keyword evidence="3" id="KW-1185">Reference proteome</keyword>
<dbReference type="AlphaFoldDB" id="A0A5S9R5L4"/>
<sequence length="93" mass="10036">MAALWNYTARVIVDAPAQTVATRIPSGIWAVEPIDPETSTLDAGPQSPELLAAYLGAMDLDFHVDTDAHPNSPPPQRHSPPATQQRRVSLLDP</sequence>
<dbReference type="RefSeq" id="WP_159233677.1">
    <property type="nucleotide sequence ID" value="NZ_CACSIP010000039.1"/>
</dbReference>
<dbReference type="EMBL" id="CACSIP010000039">
    <property type="protein sequence ID" value="CAA0130397.1"/>
    <property type="molecule type" value="Genomic_DNA"/>
</dbReference>